<accession>A0A8K0NNU2</accession>
<reference evidence="5" key="1">
    <citation type="submission" date="2020-04" db="EMBL/GenBank/DDBJ databases">
        <title>Analysis of mating type loci in Filobasidium floriforme.</title>
        <authorList>
            <person name="Nowrousian M."/>
        </authorList>
    </citation>
    <scope>NUCLEOTIDE SEQUENCE</scope>
    <source>
        <strain evidence="5">CBS 6242</strain>
    </source>
</reference>
<dbReference type="Proteomes" id="UP000812966">
    <property type="component" value="Unassembled WGS sequence"/>
</dbReference>
<evidence type="ECO:0000313" key="5">
    <source>
        <dbReference type="EMBL" id="KAG7529732.1"/>
    </source>
</evidence>
<evidence type="ECO:0000256" key="2">
    <source>
        <dbReference type="ARBA" id="ARBA00022694"/>
    </source>
</evidence>
<feature type="compositionally biased region" description="Polar residues" evidence="3">
    <location>
        <begin position="1"/>
        <end position="35"/>
    </location>
</feature>
<name>A0A8K0NNU2_9TREE</name>
<comment type="similarity">
    <text evidence="1">Belongs to the SEN54 family.</text>
</comment>
<feature type="domain" description="tRNA-splicing endonuclease subunit Sen54 N-terminal" evidence="4">
    <location>
        <begin position="112"/>
        <end position="208"/>
    </location>
</feature>
<dbReference type="AlphaFoldDB" id="A0A8K0NNU2"/>
<organism evidence="5 6">
    <name type="scientific">Filobasidium floriforme</name>
    <dbReference type="NCBI Taxonomy" id="5210"/>
    <lineage>
        <taxon>Eukaryota</taxon>
        <taxon>Fungi</taxon>
        <taxon>Dikarya</taxon>
        <taxon>Basidiomycota</taxon>
        <taxon>Agaricomycotina</taxon>
        <taxon>Tremellomycetes</taxon>
        <taxon>Filobasidiales</taxon>
        <taxon>Filobasidiaceae</taxon>
        <taxon>Filobasidium</taxon>
    </lineage>
</organism>
<dbReference type="InterPro" id="IPR024337">
    <property type="entry name" value="tRNA_splic_suSen54"/>
</dbReference>
<evidence type="ECO:0000256" key="3">
    <source>
        <dbReference type="SAM" id="MobiDB-lite"/>
    </source>
</evidence>
<evidence type="ECO:0000313" key="6">
    <source>
        <dbReference type="Proteomes" id="UP000812966"/>
    </source>
</evidence>
<dbReference type="Pfam" id="PF12928">
    <property type="entry name" value="tRNA_int_end_N2"/>
    <property type="match status" value="1"/>
</dbReference>
<dbReference type="PANTHER" id="PTHR21027:SF1">
    <property type="entry name" value="TRNA-SPLICING ENDONUCLEASE SUBUNIT SEN54"/>
    <property type="match status" value="1"/>
</dbReference>
<dbReference type="PANTHER" id="PTHR21027">
    <property type="entry name" value="TRNA-SPLICING ENDONUCLEASE SUBUNIT SEN54"/>
    <property type="match status" value="1"/>
</dbReference>
<keyword evidence="6" id="KW-1185">Reference proteome</keyword>
<dbReference type="GO" id="GO:0000379">
    <property type="term" value="P:tRNA-type intron splice site recognition and cleavage"/>
    <property type="evidence" value="ECO:0007669"/>
    <property type="project" value="TreeGrafter"/>
</dbReference>
<gene>
    <name evidence="5" type="ORF">FFLO_05459</name>
</gene>
<evidence type="ECO:0000256" key="1">
    <source>
        <dbReference type="ARBA" id="ARBA00005736"/>
    </source>
</evidence>
<keyword evidence="2" id="KW-0819">tRNA processing</keyword>
<protein>
    <recommendedName>
        <fullName evidence="4">tRNA-splicing endonuclease subunit Sen54 N-terminal domain-containing protein</fullName>
    </recommendedName>
</protein>
<dbReference type="GO" id="GO:0000214">
    <property type="term" value="C:tRNA-intron endonuclease complex"/>
    <property type="evidence" value="ECO:0007669"/>
    <property type="project" value="TreeGrafter"/>
</dbReference>
<feature type="compositionally biased region" description="Acidic residues" evidence="3">
    <location>
        <begin position="43"/>
        <end position="53"/>
    </location>
</feature>
<sequence length="569" mass="62080">MQDSASLPSTPAGRKTTTANKAGPSTPNAKSTPGTNAAAGPGDSDDEGDEEMVDLNAMKAFAKQVQQAPSTPFAKAPSRVVIPKRGEKDFEPLNETQTIQEKMLRESRQALFDGLSGVRGTSSKHMSHAIWIPSQSPNPQVKVIKGQAFLTMGHTIRPSADQVKKHIELKTELNAKGKGKDVPALKSNVELLPEEALYLLERGSLQIWQPGGGGDEELKMEFDEDTQTFPGCTEVTVMEGFARFVGMDGLSMERYQVYAGLRRLGYTVQRVPQFLPHRFRKQPPINPGQTEIAPIVTASISGSFLQSFMSACRRWASGCMRLPGSIWRSFARSIGRIVGAVLGRRRWGGSGGLLNGTGVSSYGALYEKLRIIPAGHSHPVTISPSTASTTSAHEQEVTEETDLFASLVENPYLPFFHVWKPNTHWTMAKWDKASPEGLEAIPPAFWIGVVDARSVPFPTLPQMTEVFDIVPEVPKPYLRRRAPPAGTPLPEPAPASSTTATSWVPGWLKKVFGKNLISKQDETPQVNTFLSLKQGDRTIIVAVVDGGNVGWTRLGRGGFEEHLMVPHGW</sequence>
<proteinExistence type="inferred from homology"/>
<feature type="region of interest" description="Disordered" evidence="3">
    <location>
        <begin position="481"/>
        <end position="500"/>
    </location>
</feature>
<evidence type="ECO:0000259" key="4">
    <source>
        <dbReference type="Pfam" id="PF12928"/>
    </source>
</evidence>
<comment type="caution">
    <text evidence="5">The sequence shown here is derived from an EMBL/GenBank/DDBJ whole genome shotgun (WGS) entry which is preliminary data.</text>
</comment>
<feature type="region of interest" description="Disordered" evidence="3">
    <location>
        <begin position="1"/>
        <end position="54"/>
    </location>
</feature>
<dbReference type="EMBL" id="JABELV010000138">
    <property type="protein sequence ID" value="KAG7529732.1"/>
    <property type="molecule type" value="Genomic_DNA"/>
</dbReference>
<dbReference type="InterPro" id="IPR024336">
    <property type="entry name" value="tRNA_splic_suSen54_N"/>
</dbReference>